<keyword evidence="12" id="KW-1185">Reference proteome</keyword>
<comment type="pathway">
    <text evidence="8">Protein modification; lipoprotein biosynthesis (N-acyl transfer).</text>
</comment>
<dbReference type="InterPro" id="IPR045378">
    <property type="entry name" value="LNT_N"/>
</dbReference>
<feature type="transmembrane region" description="Helical" evidence="8">
    <location>
        <begin position="508"/>
        <end position="527"/>
    </location>
</feature>
<feature type="transmembrane region" description="Helical" evidence="8">
    <location>
        <begin position="51"/>
        <end position="67"/>
    </location>
</feature>
<dbReference type="HAMAP" id="MF_01148">
    <property type="entry name" value="Lnt"/>
    <property type="match status" value="1"/>
</dbReference>
<dbReference type="InterPro" id="IPR004563">
    <property type="entry name" value="Apolipo_AcylTrfase"/>
</dbReference>
<keyword evidence="2 8" id="KW-1003">Cell membrane</keyword>
<name>A0ABQ4EKR5_9ACTN</name>
<evidence type="ECO:0000256" key="1">
    <source>
        <dbReference type="ARBA" id="ARBA00004651"/>
    </source>
</evidence>
<evidence type="ECO:0000256" key="7">
    <source>
        <dbReference type="ARBA" id="ARBA00023315"/>
    </source>
</evidence>
<keyword evidence="4 8" id="KW-0812">Transmembrane</keyword>
<keyword evidence="5 8" id="KW-1133">Transmembrane helix</keyword>
<gene>
    <name evidence="8 11" type="primary">lnt</name>
    <name evidence="11" type="ORF">Pma05_17830</name>
</gene>
<reference evidence="11 12" key="1">
    <citation type="submission" date="2021-01" db="EMBL/GenBank/DDBJ databases">
        <title>Whole genome shotgun sequence of Plantactinospora mayteni NBRC 109088.</title>
        <authorList>
            <person name="Komaki H."/>
            <person name="Tamura T."/>
        </authorList>
    </citation>
    <scope>NUCLEOTIDE SEQUENCE [LARGE SCALE GENOMIC DNA]</scope>
    <source>
        <strain evidence="11 12">NBRC 109088</strain>
    </source>
</reference>
<evidence type="ECO:0000256" key="8">
    <source>
        <dbReference type="HAMAP-Rule" id="MF_01148"/>
    </source>
</evidence>
<evidence type="ECO:0000313" key="11">
    <source>
        <dbReference type="EMBL" id="GIG95210.1"/>
    </source>
</evidence>
<evidence type="ECO:0000256" key="3">
    <source>
        <dbReference type="ARBA" id="ARBA00022679"/>
    </source>
</evidence>
<keyword evidence="7 8" id="KW-0012">Acyltransferase</keyword>
<protein>
    <recommendedName>
        <fullName evidence="8">Apolipoprotein N-acyltransferase</fullName>
        <shortName evidence="8">ALP N-acyltransferase</shortName>
        <ecNumber evidence="8">2.3.1.269</ecNumber>
    </recommendedName>
</protein>
<evidence type="ECO:0000259" key="10">
    <source>
        <dbReference type="PROSITE" id="PS50263"/>
    </source>
</evidence>
<dbReference type="PROSITE" id="PS50263">
    <property type="entry name" value="CN_HYDROLASE"/>
    <property type="match status" value="1"/>
</dbReference>
<evidence type="ECO:0000313" key="12">
    <source>
        <dbReference type="Proteomes" id="UP000621500"/>
    </source>
</evidence>
<evidence type="ECO:0000256" key="5">
    <source>
        <dbReference type="ARBA" id="ARBA00022989"/>
    </source>
</evidence>
<evidence type="ECO:0000256" key="2">
    <source>
        <dbReference type="ARBA" id="ARBA00022475"/>
    </source>
</evidence>
<proteinExistence type="inferred from homology"/>
<comment type="function">
    <text evidence="8">Catalyzes the phospholipid dependent N-acylation of the N-terminal cysteine of apolipoprotein, the last step in lipoprotein maturation.</text>
</comment>
<feature type="transmembrane region" description="Helical" evidence="8">
    <location>
        <begin position="100"/>
        <end position="121"/>
    </location>
</feature>
<dbReference type="PANTHER" id="PTHR38686">
    <property type="entry name" value="APOLIPOPROTEIN N-ACYLTRANSFERASE"/>
    <property type="match status" value="1"/>
</dbReference>
<dbReference type="Pfam" id="PF20154">
    <property type="entry name" value="LNT_N"/>
    <property type="match status" value="1"/>
</dbReference>
<feature type="transmembrane region" description="Helical" evidence="8">
    <location>
        <begin position="212"/>
        <end position="235"/>
    </location>
</feature>
<feature type="transmembrane region" description="Helical" evidence="8">
    <location>
        <begin position="175"/>
        <end position="200"/>
    </location>
</feature>
<dbReference type="NCBIfam" id="TIGR00546">
    <property type="entry name" value="lnt"/>
    <property type="match status" value="1"/>
</dbReference>
<evidence type="ECO:0000256" key="9">
    <source>
        <dbReference type="SAM" id="MobiDB-lite"/>
    </source>
</evidence>
<dbReference type="EC" id="2.3.1.269" evidence="8"/>
<feature type="region of interest" description="Disordered" evidence="9">
    <location>
        <begin position="1"/>
        <end position="22"/>
    </location>
</feature>
<keyword evidence="3 8" id="KW-0808">Transferase</keyword>
<dbReference type="CDD" id="cd07571">
    <property type="entry name" value="ALP_N-acyl_transferase"/>
    <property type="match status" value="1"/>
</dbReference>
<dbReference type="SUPFAM" id="SSF56317">
    <property type="entry name" value="Carbon-nitrogen hydrolase"/>
    <property type="match status" value="1"/>
</dbReference>
<feature type="transmembrane region" description="Helical" evidence="8">
    <location>
        <begin position="74"/>
        <end position="94"/>
    </location>
</feature>
<dbReference type="EMBL" id="BONX01000009">
    <property type="protein sequence ID" value="GIG95210.1"/>
    <property type="molecule type" value="Genomic_DNA"/>
</dbReference>
<dbReference type="Pfam" id="PF00795">
    <property type="entry name" value="CN_hydrolase"/>
    <property type="match status" value="1"/>
</dbReference>
<evidence type="ECO:0000256" key="4">
    <source>
        <dbReference type="ARBA" id="ARBA00022692"/>
    </source>
</evidence>
<comment type="catalytic activity">
    <reaction evidence="8">
        <text>N-terminal S-1,2-diacyl-sn-glyceryl-L-cysteinyl-[lipoprotein] + a glycerophospholipid = N-acyl-S-1,2-diacyl-sn-glyceryl-L-cysteinyl-[lipoprotein] + a 2-acyl-sn-glycero-3-phospholipid + H(+)</text>
        <dbReference type="Rhea" id="RHEA:48228"/>
        <dbReference type="Rhea" id="RHEA-COMP:14681"/>
        <dbReference type="Rhea" id="RHEA-COMP:14684"/>
        <dbReference type="ChEBI" id="CHEBI:15378"/>
        <dbReference type="ChEBI" id="CHEBI:136912"/>
        <dbReference type="ChEBI" id="CHEBI:140656"/>
        <dbReference type="ChEBI" id="CHEBI:140657"/>
        <dbReference type="ChEBI" id="CHEBI:140660"/>
        <dbReference type="EC" id="2.3.1.269"/>
    </reaction>
</comment>
<dbReference type="InterPro" id="IPR036526">
    <property type="entry name" value="C-N_Hydrolase_sf"/>
</dbReference>
<keyword evidence="6 8" id="KW-0472">Membrane</keyword>
<organism evidence="11 12">
    <name type="scientific">Plantactinospora mayteni</name>
    <dbReference type="NCBI Taxonomy" id="566021"/>
    <lineage>
        <taxon>Bacteria</taxon>
        <taxon>Bacillati</taxon>
        <taxon>Actinomycetota</taxon>
        <taxon>Actinomycetes</taxon>
        <taxon>Micromonosporales</taxon>
        <taxon>Micromonosporaceae</taxon>
        <taxon>Plantactinospora</taxon>
    </lineage>
</organism>
<dbReference type="Gene3D" id="3.60.110.10">
    <property type="entry name" value="Carbon-nitrogen hydrolase"/>
    <property type="match status" value="1"/>
</dbReference>
<sequence>MTVVDTAEPTETAEGGDRPAEPAGRPVPLWLALPAAVGAGLVLLLAFPPYGVWWLAPVGVALLSVAVHRRRMRAGFGLGALAGLALFLPMLSWTNLYTGYVPWLLLSGLQAAYLGLLGLALAFTGRLVDRFRWSWPLVTGVLWVAQEALRDRTPFGGFPWGRLAFSQGDSPVLRLAAYGGAPLVTFAVAVAGGLLVAAVWRPWRGLPVAGWLRGAGFVAGAAALVAGGLLVPLAGAGSETAQVAIVQGNVPRMGLDFNAQRQAVLDNHVNATIELAGRVARGEAEQPDLVVWPENSSDVDPTRDASAGQRISEAADAIGAPILVGAVLLGPDEGQVRNAGLVWLPGTGLDGSQMYVKRHPVPFAEYVPLRDIARMVSKEVDRVRNDFVAGTDPGVLRVGGVTLGDVICFEVAYDEVVRDTVTGGAQVLVVQTNNATFNVAEAEQQLAMVRLRAVEHGREALMASTVGVSGFVGADGRVTGATGFNTRAVVTRQMHLGEARTVATRVGLWPEVALLAMAVAALAAATLTRRRRPLPGVGTATAGDPADAEER</sequence>
<comment type="subcellular location">
    <subcellularLocation>
        <location evidence="1 8">Cell membrane</location>
        <topology evidence="1 8">Multi-pass membrane protein</topology>
    </subcellularLocation>
</comment>
<feature type="domain" description="CN hydrolase" evidence="10">
    <location>
        <begin position="241"/>
        <end position="496"/>
    </location>
</feature>
<dbReference type="InterPro" id="IPR003010">
    <property type="entry name" value="C-N_Hydrolase"/>
</dbReference>
<feature type="transmembrane region" description="Helical" evidence="8">
    <location>
        <begin position="27"/>
        <end position="45"/>
    </location>
</feature>
<evidence type="ECO:0000256" key="6">
    <source>
        <dbReference type="ARBA" id="ARBA00023136"/>
    </source>
</evidence>
<dbReference type="Proteomes" id="UP000621500">
    <property type="component" value="Unassembled WGS sequence"/>
</dbReference>
<comment type="similarity">
    <text evidence="8">Belongs to the CN hydrolase family. Apolipoprotein N-acyltransferase subfamily.</text>
</comment>
<comment type="caution">
    <text evidence="11">The sequence shown here is derived from an EMBL/GenBank/DDBJ whole genome shotgun (WGS) entry which is preliminary data.</text>
</comment>
<dbReference type="PANTHER" id="PTHR38686:SF1">
    <property type="entry name" value="APOLIPOPROTEIN N-ACYLTRANSFERASE"/>
    <property type="match status" value="1"/>
</dbReference>
<accession>A0ABQ4EKR5</accession>